<keyword evidence="2" id="KW-1185">Reference proteome</keyword>
<gene>
    <name evidence="1" type="ORF">G3480_23970</name>
</gene>
<organism evidence="1 2">
    <name type="scientific">Thiorhodococcus mannitoliphagus</name>
    <dbReference type="NCBI Taxonomy" id="329406"/>
    <lineage>
        <taxon>Bacteria</taxon>
        <taxon>Pseudomonadati</taxon>
        <taxon>Pseudomonadota</taxon>
        <taxon>Gammaproteobacteria</taxon>
        <taxon>Chromatiales</taxon>
        <taxon>Chromatiaceae</taxon>
        <taxon>Thiorhodococcus</taxon>
    </lineage>
</organism>
<evidence type="ECO:0000313" key="1">
    <source>
        <dbReference type="EMBL" id="NEX23317.1"/>
    </source>
</evidence>
<evidence type="ECO:0000313" key="2">
    <source>
        <dbReference type="Proteomes" id="UP000471640"/>
    </source>
</evidence>
<accession>A0A6P1DYC0</accession>
<name>A0A6P1DYC0_9GAMM</name>
<sequence length="134" mass="15065">MPALLGGLLAEGLSRELAIVSDGAGQFAILLHALCWMRAERLIHKLIPLNERRRQDQERVRDEVWTLSRSLELLRSYRLGVATKTGAIQPPFWTADIAWRVLEHRDLTTDAVLRLIRADDVESTDGVALIDGDV</sequence>
<proteinExistence type="predicted"/>
<evidence type="ECO:0008006" key="3">
    <source>
        <dbReference type="Google" id="ProtNLM"/>
    </source>
</evidence>
<protein>
    <recommendedName>
        <fullName evidence="3">Transposase</fullName>
    </recommendedName>
</protein>
<dbReference type="AlphaFoldDB" id="A0A6P1DYC0"/>
<reference evidence="2" key="1">
    <citation type="journal article" date="2020" name="Microbiol. Resour. Announc.">
        <title>Draft Genome Sequences of Thiorhodococcus mannitoliphagus and Thiorhodococcus minor, Purple Sulfur Photosynthetic Bacteria in the Gammaproteobacterial Family Chromatiaceae.</title>
        <authorList>
            <person name="Aviles F.A."/>
            <person name="Meyer T.E."/>
            <person name="Kyndt J.A."/>
        </authorList>
    </citation>
    <scope>NUCLEOTIDE SEQUENCE [LARGE SCALE GENOMIC DNA]</scope>
    <source>
        <strain evidence="2">DSM 18266</strain>
    </source>
</reference>
<reference evidence="1 2" key="2">
    <citation type="submission" date="2020-02" db="EMBL/GenBank/DDBJ databases">
        <title>Genome sequences of Thiorhodococcus mannitoliphagus and Thiorhodococcus minor, purple sulfur photosynthetic bacteria in the gammaproteobacterial family, Chromatiaceae.</title>
        <authorList>
            <person name="Aviles F.A."/>
            <person name="Meyer T.E."/>
            <person name="Kyndt J.A."/>
        </authorList>
    </citation>
    <scope>NUCLEOTIDE SEQUENCE [LARGE SCALE GENOMIC DNA]</scope>
    <source>
        <strain evidence="1 2">DSM 18266</strain>
    </source>
</reference>
<feature type="non-terminal residue" evidence="1">
    <location>
        <position position="134"/>
    </location>
</feature>
<dbReference type="EMBL" id="JAAIJR010000184">
    <property type="protein sequence ID" value="NEX23317.1"/>
    <property type="molecule type" value="Genomic_DNA"/>
</dbReference>
<dbReference type="Proteomes" id="UP000471640">
    <property type="component" value="Unassembled WGS sequence"/>
</dbReference>
<comment type="caution">
    <text evidence="1">The sequence shown here is derived from an EMBL/GenBank/DDBJ whole genome shotgun (WGS) entry which is preliminary data.</text>
</comment>